<organism evidence="1 2">
    <name type="scientific">Lentinus tigrinus ALCF2SS1-6</name>
    <dbReference type="NCBI Taxonomy" id="1328759"/>
    <lineage>
        <taxon>Eukaryota</taxon>
        <taxon>Fungi</taxon>
        <taxon>Dikarya</taxon>
        <taxon>Basidiomycota</taxon>
        <taxon>Agaricomycotina</taxon>
        <taxon>Agaricomycetes</taxon>
        <taxon>Polyporales</taxon>
        <taxon>Polyporaceae</taxon>
        <taxon>Lentinus</taxon>
    </lineage>
</organism>
<keyword evidence="2" id="KW-1185">Reference proteome</keyword>
<sequence>MAVLALSCINHLLPPILQTHHNTQIPAQIFLAKPCFPLFLITASYRPPAATRRRRPCHAMSLCPGRNLPFVHMPARRAPVHDASPHRRTRARAHAHARQAAAATAARAPGRRAEEGIKPAKGHIAGAGLITTERASDGPCRSQARAQDLHPPHIQHVRTIDSPAPRPTRPTVPVKTESRFVHVSPVLVDAARASDSDSDQTRPPFCLRDPRLRPVRPRSFSLFRLIQFILPLRL</sequence>
<gene>
    <name evidence="1" type="ORF">L227DRAFT_288726</name>
</gene>
<proteinExistence type="predicted"/>
<dbReference type="Proteomes" id="UP000313359">
    <property type="component" value="Unassembled WGS sequence"/>
</dbReference>
<dbReference type="AlphaFoldDB" id="A0A5C2RYN3"/>
<protein>
    <submittedName>
        <fullName evidence="1">Uncharacterized protein</fullName>
    </submittedName>
</protein>
<evidence type="ECO:0000313" key="1">
    <source>
        <dbReference type="EMBL" id="RPD56187.1"/>
    </source>
</evidence>
<name>A0A5C2RYN3_9APHY</name>
<evidence type="ECO:0000313" key="2">
    <source>
        <dbReference type="Proteomes" id="UP000313359"/>
    </source>
</evidence>
<accession>A0A5C2RYN3</accession>
<dbReference type="EMBL" id="ML122290">
    <property type="protein sequence ID" value="RPD56187.1"/>
    <property type="molecule type" value="Genomic_DNA"/>
</dbReference>
<reference evidence="1" key="1">
    <citation type="journal article" date="2018" name="Genome Biol. Evol.">
        <title>Genomics and development of Lentinus tigrinus, a white-rot wood-decaying mushroom with dimorphic fruiting bodies.</title>
        <authorList>
            <person name="Wu B."/>
            <person name="Xu Z."/>
            <person name="Knudson A."/>
            <person name="Carlson A."/>
            <person name="Chen N."/>
            <person name="Kovaka S."/>
            <person name="LaButti K."/>
            <person name="Lipzen A."/>
            <person name="Pennachio C."/>
            <person name="Riley R."/>
            <person name="Schakwitz W."/>
            <person name="Umezawa K."/>
            <person name="Ohm R.A."/>
            <person name="Grigoriev I.V."/>
            <person name="Nagy L.G."/>
            <person name="Gibbons J."/>
            <person name="Hibbett D."/>
        </authorList>
    </citation>
    <scope>NUCLEOTIDE SEQUENCE [LARGE SCALE GENOMIC DNA]</scope>
    <source>
        <strain evidence="1">ALCF2SS1-6</strain>
    </source>
</reference>